<gene>
    <name evidence="1" type="ORF">QAD02_008231</name>
</gene>
<evidence type="ECO:0000313" key="2">
    <source>
        <dbReference type="Proteomes" id="UP001239111"/>
    </source>
</evidence>
<protein>
    <submittedName>
        <fullName evidence="1">Uncharacterized protein</fullName>
    </submittedName>
</protein>
<evidence type="ECO:0000313" key="1">
    <source>
        <dbReference type="EMBL" id="KAJ8666569.1"/>
    </source>
</evidence>
<dbReference type="Proteomes" id="UP001239111">
    <property type="component" value="Chromosome 4"/>
</dbReference>
<dbReference type="EMBL" id="CM056744">
    <property type="protein sequence ID" value="KAJ8666569.1"/>
    <property type="molecule type" value="Genomic_DNA"/>
</dbReference>
<comment type="caution">
    <text evidence="1">The sequence shown here is derived from an EMBL/GenBank/DDBJ whole genome shotgun (WGS) entry which is preliminary data.</text>
</comment>
<accession>A0ACC2N6A2</accession>
<organism evidence="1 2">
    <name type="scientific">Eretmocerus hayati</name>
    <dbReference type="NCBI Taxonomy" id="131215"/>
    <lineage>
        <taxon>Eukaryota</taxon>
        <taxon>Metazoa</taxon>
        <taxon>Ecdysozoa</taxon>
        <taxon>Arthropoda</taxon>
        <taxon>Hexapoda</taxon>
        <taxon>Insecta</taxon>
        <taxon>Pterygota</taxon>
        <taxon>Neoptera</taxon>
        <taxon>Endopterygota</taxon>
        <taxon>Hymenoptera</taxon>
        <taxon>Apocrita</taxon>
        <taxon>Proctotrupomorpha</taxon>
        <taxon>Chalcidoidea</taxon>
        <taxon>Aphelinidae</taxon>
        <taxon>Aphelininae</taxon>
        <taxon>Eretmocerus</taxon>
    </lineage>
</organism>
<sequence length="312" mass="36239">MHILTVNVDNFVDEADDPRDLHEQGQRYAEARLIRRPGELPECRASPARSSFMSSTRRPSQELKEGEIEEISADVSGDLQLQLFSNLNNTLKEFNENLSENSSGKFNIKREYKLTKTTQFNIWFDHLTSELKSRDLLNVIDANIEPSKRYTYREMSKRKLWVRDIIMNHLDEHYHRKILEIDDPIKIITNIRDTSRAGRNVTESSVRAYRFEGVIRLTTEGIRSAFYNAVAGSSSELRQAALTLGSKSNEPMTMDEMRILLLQLEAERKTDPRRNDTRRSDTREAESTPYDSTVYASAPYRPRRGKEDRCNR</sequence>
<proteinExistence type="predicted"/>
<keyword evidence="2" id="KW-1185">Reference proteome</keyword>
<name>A0ACC2N6A2_9HYME</name>
<reference evidence="1" key="1">
    <citation type="submission" date="2023-04" db="EMBL/GenBank/DDBJ databases">
        <title>A chromosome-level genome assembly of the parasitoid wasp Eretmocerus hayati.</title>
        <authorList>
            <person name="Zhong Y."/>
            <person name="Liu S."/>
            <person name="Liu Y."/>
        </authorList>
    </citation>
    <scope>NUCLEOTIDE SEQUENCE</scope>
    <source>
        <strain evidence="1">ZJU_SS_LIU_2023</strain>
    </source>
</reference>